<evidence type="ECO:0008006" key="3">
    <source>
        <dbReference type="Google" id="ProtNLM"/>
    </source>
</evidence>
<name>A0AAV0XQC4_9HEMI</name>
<dbReference type="AlphaFoldDB" id="A0AAV0XQC4"/>
<keyword evidence="2" id="KW-1185">Reference proteome</keyword>
<comment type="caution">
    <text evidence="1">The sequence shown here is derived from an EMBL/GenBank/DDBJ whole genome shotgun (WGS) entry which is preliminary data.</text>
</comment>
<accession>A0AAV0XQC4</accession>
<dbReference type="Proteomes" id="UP001160148">
    <property type="component" value="Unassembled WGS sequence"/>
</dbReference>
<reference evidence="1 2" key="1">
    <citation type="submission" date="2023-01" db="EMBL/GenBank/DDBJ databases">
        <authorList>
            <person name="Whitehead M."/>
        </authorList>
    </citation>
    <scope>NUCLEOTIDE SEQUENCE [LARGE SCALE GENOMIC DNA]</scope>
</reference>
<protein>
    <recommendedName>
        <fullName evidence="3">BED-type domain-containing protein</fullName>
    </recommendedName>
</protein>
<organism evidence="1 2">
    <name type="scientific">Macrosiphum euphorbiae</name>
    <name type="common">potato aphid</name>
    <dbReference type="NCBI Taxonomy" id="13131"/>
    <lineage>
        <taxon>Eukaryota</taxon>
        <taxon>Metazoa</taxon>
        <taxon>Ecdysozoa</taxon>
        <taxon>Arthropoda</taxon>
        <taxon>Hexapoda</taxon>
        <taxon>Insecta</taxon>
        <taxon>Pterygota</taxon>
        <taxon>Neoptera</taxon>
        <taxon>Paraneoptera</taxon>
        <taxon>Hemiptera</taxon>
        <taxon>Sternorrhyncha</taxon>
        <taxon>Aphidomorpha</taxon>
        <taxon>Aphidoidea</taxon>
        <taxon>Aphididae</taxon>
        <taxon>Macrosiphini</taxon>
        <taxon>Macrosiphum</taxon>
    </lineage>
</organism>
<proteinExistence type="predicted"/>
<evidence type="ECO:0000313" key="1">
    <source>
        <dbReference type="EMBL" id="CAI6370366.1"/>
    </source>
</evidence>
<gene>
    <name evidence="1" type="ORF">MEUPH1_LOCUS24493</name>
</gene>
<sequence>MIGGSDRRSLSTIILNISSPLILNGDSDSDREPGARRPVRMTCVEWQALAQDIPIIKYCPMCTYTTSGSKLDRHILNKHKALIKKPCKENVTAISKKIVAESRRSYTLVGHQGEDGAVLGRQVFQERCT</sequence>
<evidence type="ECO:0000313" key="2">
    <source>
        <dbReference type="Proteomes" id="UP001160148"/>
    </source>
</evidence>
<dbReference type="EMBL" id="CARXXK010000339">
    <property type="protein sequence ID" value="CAI6370366.1"/>
    <property type="molecule type" value="Genomic_DNA"/>
</dbReference>